<reference evidence="1" key="1">
    <citation type="journal article" date="2023" name="G3 (Bethesda)">
        <title>A reference genome for the long-term kleptoplast-retaining sea slug Elysia crispata morphotype clarki.</title>
        <authorList>
            <person name="Eastman K.E."/>
            <person name="Pendleton A.L."/>
            <person name="Shaikh M.A."/>
            <person name="Suttiyut T."/>
            <person name="Ogas R."/>
            <person name="Tomko P."/>
            <person name="Gavelis G."/>
            <person name="Widhalm J.R."/>
            <person name="Wisecaver J.H."/>
        </authorList>
    </citation>
    <scope>NUCLEOTIDE SEQUENCE</scope>
    <source>
        <strain evidence="1">ECLA1</strain>
    </source>
</reference>
<dbReference type="AlphaFoldDB" id="A0AAE1AGG9"/>
<evidence type="ECO:0000313" key="1">
    <source>
        <dbReference type="EMBL" id="KAK3787113.1"/>
    </source>
</evidence>
<dbReference type="Proteomes" id="UP001283361">
    <property type="component" value="Unassembled WGS sequence"/>
</dbReference>
<sequence length="91" mass="10408">MLDVSAANYQNFLMRRFKFATNSLWALYKSPKGSVTLSLQVRLARSSQAAIMVADGRVVDACYQPDGYIIPWPCPYPLRFNWLSQWGAVWC</sequence>
<proteinExistence type="predicted"/>
<evidence type="ECO:0000313" key="2">
    <source>
        <dbReference type="Proteomes" id="UP001283361"/>
    </source>
</evidence>
<dbReference type="EMBL" id="JAWDGP010001900">
    <property type="protein sequence ID" value="KAK3787113.1"/>
    <property type="molecule type" value="Genomic_DNA"/>
</dbReference>
<keyword evidence="2" id="KW-1185">Reference proteome</keyword>
<accession>A0AAE1AGG9</accession>
<name>A0AAE1AGG9_9GAST</name>
<protein>
    <submittedName>
        <fullName evidence="1">Uncharacterized protein</fullName>
    </submittedName>
</protein>
<comment type="caution">
    <text evidence="1">The sequence shown here is derived from an EMBL/GenBank/DDBJ whole genome shotgun (WGS) entry which is preliminary data.</text>
</comment>
<gene>
    <name evidence="1" type="ORF">RRG08_030276</name>
</gene>
<organism evidence="1 2">
    <name type="scientific">Elysia crispata</name>
    <name type="common">lettuce slug</name>
    <dbReference type="NCBI Taxonomy" id="231223"/>
    <lineage>
        <taxon>Eukaryota</taxon>
        <taxon>Metazoa</taxon>
        <taxon>Spiralia</taxon>
        <taxon>Lophotrochozoa</taxon>
        <taxon>Mollusca</taxon>
        <taxon>Gastropoda</taxon>
        <taxon>Heterobranchia</taxon>
        <taxon>Euthyneura</taxon>
        <taxon>Panpulmonata</taxon>
        <taxon>Sacoglossa</taxon>
        <taxon>Placobranchoidea</taxon>
        <taxon>Plakobranchidae</taxon>
        <taxon>Elysia</taxon>
    </lineage>
</organism>